<feature type="transmembrane region" description="Helical" evidence="1">
    <location>
        <begin position="189"/>
        <end position="212"/>
    </location>
</feature>
<feature type="transmembrane region" description="Helical" evidence="1">
    <location>
        <begin position="147"/>
        <end position="169"/>
    </location>
</feature>
<dbReference type="EMBL" id="NQJD01000025">
    <property type="protein sequence ID" value="TAA74494.1"/>
    <property type="molecule type" value="Genomic_DNA"/>
</dbReference>
<feature type="transmembrane region" description="Helical" evidence="1">
    <location>
        <begin position="254"/>
        <end position="275"/>
    </location>
</feature>
<feature type="transmembrane region" description="Helical" evidence="1">
    <location>
        <begin position="104"/>
        <end position="126"/>
    </location>
</feature>
<organism evidence="2 3">
    <name type="scientific">Candidatus Electronema aureum</name>
    <dbReference type="NCBI Taxonomy" id="2005002"/>
    <lineage>
        <taxon>Bacteria</taxon>
        <taxon>Pseudomonadati</taxon>
        <taxon>Thermodesulfobacteriota</taxon>
        <taxon>Desulfobulbia</taxon>
        <taxon>Desulfobulbales</taxon>
        <taxon>Desulfobulbaceae</taxon>
        <taxon>Candidatus Electronema</taxon>
    </lineage>
</organism>
<feature type="transmembrane region" description="Helical" evidence="1">
    <location>
        <begin position="323"/>
        <end position="346"/>
    </location>
</feature>
<feature type="transmembrane region" description="Helical" evidence="1">
    <location>
        <begin position="38"/>
        <end position="64"/>
    </location>
</feature>
<dbReference type="Proteomes" id="UP000316238">
    <property type="component" value="Unassembled WGS sequence"/>
</dbReference>
<sequence>MPQKKTVVIKPKAEVAKGDVSSISEIFVAFFRLCKRRLLPVLAVLVLATVVSLLLLAALCFGGLTALGVDMQQAQQFITGGDLQKLFINPQLIIENPLLLGGGAIMLLAVMLLWSWCYTVMLAAAVDEHHGILESLCTGWKYLFPMLWVNMLLIGIYISWATLVAILIPSVLTVLSPLMPTFNFQNIDLLAGSFVFIAFGVVIALLFFLLSISIPFSMIFCFMVMIDEGIVGIDALLISRLYMRGHWWNTFFKMFLIGLVLMVLTLPFSFLPLFMPFIGHKIAINLVALLIAPLMLLYMVAVYRDLKQANGKVDPRSAYRCLWMPMALAGILLPLLAMIGAAVVGGPKQFDQLLNKAGLSTRPIAEQNNSPVPVSEEKPEVRILPSVDGFIIWRDPTGDTSNPLLDIREVSAVGEKGELLLTVTLAKPFAEYFTPATQDDYAQLVSFYFDADMDSATGVVLTGEEGRTGYDLELDVLLAVSPAGAGRAYPSLYAVGPQKRQSLAPLADSTAIIADSTLTIRLPYDRIDGVVGGKLKVCFREVSQREGGGLSKDQAVPLK</sequence>
<accession>A0A521G0E8</accession>
<evidence type="ECO:0000313" key="2">
    <source>
        <dbReference type="EMBL" id="TAA74494.1"/>
    </source>
</evidence>
<keyword evidence="3" id="KW-1185">Reference proteome</keyword>
<gene>
    <name evidence="2" type="ORF">CDV28_12526</name>
</gene>
<comment type="caution">
    <text evidence="2">The sequence shown here is derived from an EMBL/GenBank/DDBJ whole genome shotgun (WGS) entry which is preliminary data.</text>
</comment>
<keyword evidence="1" id="KW-1133">Transmembrane helix</keyword>
<evidence type="ECO:0000256" key="1">
    <source>
        <dbReference type="SAM" id="Phobius"/>
    </source>
</evidence>
<name>A0A521G0E8_9BACT</name>
<keyword evidence="1" id="KW-0472">Membrane</keyword>
<keyword evidence="1" id="KW-0812">Transmembrane</keyword>
<proteinExistence type="predicted"/>
<feature type="transmembrane region" description="Helical" evidence="1">
    <location>
        <begin position="282"/>
        <end position="303"/>
    </location>
</feature>
<dbReference type="AlphaFoldDB" id="A0A521G0E8"/>
<evidence type="ECO:0000313" key="3">
    <source>
        <dbReference type="Proteomes" id="UP000316238"/>
    </source>
</evidence>
<reference evidence="2" key="1">
    <citation type="submission" date="2017-07" db="EMBL/GenBank/DDBJ databases">
        <title>The cable genome - Insights into the physiology and evolution of filamentous bacteria capable of sulfide oxidation via long distance electron transfer.</title>
        <authorList>
            <person name="Thorup C."/>
            <person name="Bjerg J.T."/>
            <person name="Schreiber L."/>
            <person name="Nielsen L.P."/>
            <person name="Kjeldsen K.U."/>
            <person name="Boesen T."/>
            <person name="Boggild A."/>
            <person name="Meysman F."/>
            <person name="Geelhoed J."/>
            <person name="Schramm A."/>
        </authorList>
    </citation>
    <scope>NUCLEOTIDE SEQUENCE [LARGE SCALE GENOMIC DNA]</scope>
    <source>
        <strain evidence="2">GS</strain>
    </source>
</reference>
<feature type="transmembrane region" description="Helical" evidence="1">
    <location>
        <begin position="219"/>
        <end position="242"/>
    </location>
</feature>
<protein>
    <submittedName>
        <fullName evidence="2">Uncharacterized protein</fullName>
    </submittedName>
</protein>